<dbReference type="GO" id="GO:0005524">
    <property type="term" value="F:ATP binding"/>
    <property type="evidence" value="ECO:0007669"/>
    <property type="project" value="InterPro"/>
</dbReference>
<feature type="chain" id="PRO_5035291368" evidence="2">
    <location>
        <begin position="18"/>
        <end position="144"/>
    </location>
</feature>
<gene>
    <name evidence="3" type="ORF">PECAL_5P06390</name>
</gene>
<dbReference type="Proteomes" id="UP000789595">
    <property type="component" value="Unassembled WGS sequence"/>
</dbReference>
<keyword evidence="4" id="KW-1185">Reference proteome</keyword>
<dbReference type="AlphaFoldDB" id="A0A8J2SZF1"/>
<dbReference type="Gene3D" id="2.30.33.40">
    <property type="entry name" value="GroES chaperonin"/>
    <property type="match status" value="1"/>
</dbReference>
<dbReference type="Pfam" id="PF00166">
    <property type="entry name" value="Cpn10"/>
    <property type="match status" value="1"/>
</dbReference>
<proteinExistence type="predicted"/>
<organism evidence="3 4">
    <name type="scientific">Pelagomonas calceolata</name>
    <dbReference type="NCBI Taxonomy" id="35677"/>
    <lineage>
        <taxon>Eukaryota</taxon>
        <taxon>Sar</taxon>
        <taxon>Stramenopiles</taxon>
        <taxon>Ochrophyta</taxon>
        <taxon>Pelagophyceae</taxon>
        <taxon>Pelagomonadales</taxon>
        <taxon>Pelagomonadaceae</taxon>
        <taxon>Pelagomonas</taxon>
    </lineage>
</organism>
<dbReference type="EMBL" id="CAKKNE010000005">
    <property type="protein sequence ID" value="CAH0376084.1"/>
    <property type="molecule type" value="Genomic_DNA"/>
</dbReference>
<reference evidence="3" key="1">
    <citation type="submission" date="2021-11" db="EMBL/GenBank/DDBJ databases">
        <authorList>
            <consortium name="Genoscope - CEA"/>
            <person name="William W."/>
        </authorList>
    </citation>
    <scope>NUCLEOTIDE SEQUENCE</scope>
</reference>
<dbReference type="InterPro" id="IPR011032">
    <property type="entry name" value="GroES-like_sf"/>
</dbReference>
<comment type="caution">
    <text evidence="3">The sequence shown here is derived from an EMBL/GenBank/DDBJ whole genome shotgun (WGS) entry which is preliminary data.</text>
</comment>
<keyword evidence="1" id="KW-0143">Chaperone</keyword>
<evidence type="ECO:0000256" key="2">
    <source>
        <dbReference type="SAM" id="SignalP"/>
    </source>
</evidence>
<protein>
    <submittedName>
        <fullName evidence="3">Uncharacterized protein</fullName>
    </submittedName>
</protein>
<dbReference type="OrthoDB" id="184876at2759"/>
<evidence type="ECO:0000256" key="1">
    <source>
        <dbReference type="ARBA" id="ARBA00023186"/>
    </source>
</evidence>
<keyword evidence="2" id="KW-0732">Signal</keyword>
<dbReference type="InterPro" id="IPR020818">
    <property type="entry name" value="Chaperonin_GroES"/>
</dbReference>
<evidence type="ECO:0000313" key="4">
    <source>
        <dbReference type="Proteomes" id="UP000789595"/>
    </source>
</evidence>
<name>A0A8J2SZF1_9STRA</name>
<dbReference type="InterPro" id="IPR037124">
    <property type="entry name" value="Chaperonin_GroES_sf"/>
</dbReference>
<evidence type="ECO:0000313" key="3">
    <source>
        <dbReference type="EMBL" id="CAH0376084.1"/>
    </source>
</evidence>
<feature type="signal peptide" evidence="2">
    <location>
        <begin position="1"/>
        <end position="17"/>
    </location>
</feature>
<sequence>MARRTLALWATFTCIQAFAPQLTRQNALQRQAAVTNEEAFTRQQALYDLVYVERIKPPETSAGGLFLVAPEDPPMHLAKVVSVGAGGQGNSGLVVENAGLKPGDLVYCKHPWGIGPKDEEFGEDGQERRFSFLRYTDIAGVVRK</sequence>
<dbReference type="CDD" id="cd00320">
    <property type="entry name" value="cpn10"/>
    <property type="match status" value="1"/>
</dbReference>
<accession>A0A8J2SZF1</accession>
<dbReference type="SUPFAM" id="SSF50129">
    <property type="entry name" value="GroES-like"/>
    <property type="match status" value="1"/>
</dbReference>
<dbReference type="GO" id="GO:0044183">
    <property type="term" value="F:protein folding chaperone"/>
    <property type="evidence" value="ECO:0007669"/>
    <property type="project" value="InterPro"/>
</dbReference>
<dbReference type="SMART" id="SM00883">
    <property type="entry name" value="Cpn10"/>
    <property type="match status" value="1"/>
</dbReference>